<reference evidence="2" key="1">
    <citation type="submission" date="2022-11" db="EMBL/GenBank/DDBJ databases">
        <title>Marilongibacter aestuarii gen. nov., sp. nov., isolated from tidal flat sediment.</title>
        <authorList>
            <person name="Jiayan W."/>
        </authorList>
    </citation>
    <scope>NUCLEOTIDE SEQUENCE</scope>
    <source>
        <strain evidence="2">Z1-6</strain>
    </source>
</reference>
<proteinExistence type="predicted"/>
<accession>A0A9X3F2W8</accession>
<comment type="caution">
    <text evidence="2">The sequence shown here is derived from an EMBL/GenBank/DDBJ whole genome shotgun (WGS) entry which is preliminary data.</text>
</comment>
<dbReference type="RefSeq" id="WP_343331216.1">
    <property type="nucleotide sequence ID" value="NZ_JAPOHD010000003.1"/>
</dbReference>
<dbReference type="AlphaFoldDB" id="A0A9X3F2W8"/>
<dbReference type="EMBL" id="JAPOHD010000003">
    <property type="protein sequence ID" value="MCY1718877.1"/>
    <property type="molecule type" value="Genomic_DNA"/>
</dbReference>
<sequence length="285" mass="31668">MKKIRSLFFICLLSVAQLSVAQEKPLQLSLGTIKTVLKENAIDFGIKYLQSYDSLFQQQDILFAGKNNLFQFSPEFNVQSGTGDAFSSVNLKLTGLLMFFQTTEISEVITPCTNCYMHLLPVSAGIETNNTFTVVNGIFEAGYVPWYQSPMMTKVPDWLKHTKAGIFVQAGYKFSRDTSIVESQGGQADESAEMEDDGILRLKGSFTIDTKSIFTISGVGIGIFGSANGWYDLLNNEVYYRLEGTMRFFLSASHDKSFNLNYQKGSGAPNFNQGDQFGMGLTLTF</sequence>
<feature type="signal peptide" evidence="1">
    <location>
        <begin position="1"/>
        <end position="21"/>
    </location>
</feature>
<feature type="chain" id="PRO_5040845211" evidence="1">
    <location>
        <begin position="22"/>
        <end position="285"/>
    </location>
</feature>
<evidence type="ECO:0000313" key="3">
    <source>
        <dbReference type="Proteomes" id="UP001145087"/>
    </source>
</evidence>
<name>A0A9X3F2W8_9BACT</name>
<evidence type="ECO:0000313" key="2">
    <source>
        <dbReference type="EMBL" id="MCY1718877.1"/>
    </source>
</evidence>
<keyword evidence="3" id="KW-1185">Reference proteome</keyword>
<dbReference type="Proteomes" id="UP001145087">
    <property type="component" value="Unassembled WGS sequence"/>
</dbReference>
<gene>
    <name evidence="2" type="ORF">OU798_00895</name>
</gene>
<protein>
    <submittedName>
        <fullName evidence="2">Uncharacterized protein</fullName>
    </submittedName>
</protein>
<keyword evidence="1" id="KW-0732">Signal</keyword>
<evidence type="ECO:0000256" key="1">
    <source>
        <dbReference type="SAM" id="SignalP"/>
    </source>
</evidence>
<organism evidence="2 3">
    <name type="scientific">Draconibacterium aestuarii</name>
    <dbReference type="NCBI Taxonomy" id="2998507"/>
    <lineage>
        <taxon>Bacteria</taxon>
        <taxon>Pseudomonadati</taxon>
        <taxon>Bacteroidota</taxon>
        <taxon>Bacteroidia</taxon>
        <taxon>Marinilabiliales</taxon>
        <taxon>Prolixibacteraceae</taxon>
        <taxon>Draconibacterium</taxon>
    </lineage>
</organism>